<feature type="domain" description="RRM" evidence="11">
    <location>
        <begin position="627"/>
        <end position="700"/>
    </location>
</feature>
<evidence type="ECO:0000256" key="4">
    <source>
        <dbReference type="ARBA" id="ARBA00022884"/>
    </source>
</evidence>
<dbReference type="InterPro" id="IPR000504">
    <property type="entry name" value="RRM_dom"/>
</dbReference>
<evidence type="ECO:0000256" key="10">
    <source>
        <dbReference type="SAM" id="MobiDB-lite"/>
    </source>
</evidence>
<dbReference type="CDD" id="cd12296">
    <property type="entry name" value="RRM1_Prp24"/>
    <property type="match status" value="1"/>
</dbReference>
<feature type="region of interest" description="Disordered" evidence="10">
    <location>
        <begin position="553"/>
        <end position="584"/>
    </location>
</feature>
<comment type="function">
    <text evidence="7">Functions as a recycling factor of the spliceosome, a machinery that forms on each precursor-messenger RNA (pre-mRNA) and catalyzes the removal of introns. Chaperones the re-annealing of U4 and U6 snRNAs (small nuclear RNAs) released from previous rounds of splicing, an initial step in reforming the U4/U6-U5 tri-snRNP (small nuclear ribonucleoprotein) that can reassemble into another spliceosome complex; this step involves binding U6 and facilitating the unwinding of the U6 internal stem loop, followed by base-pairing of U6 to U4.</text>
</comment>
<evidence type="ECO:0000256" key="2">
    <source>
        <dbReference type="ARBA" id="ARBA00022664"/>
    </source>
</evidence>
<dbReference type="SUPFAM" id="SSF54928">
    <property type="entry name" value="RNA-binding domain, RBD"/>
    <property type="match status" value="4"/>
</dbReference>
<dbReference type="InterPro" id="IPR011990">
    <property type="entry name" value="TPR-like_helical_dom_sf"/>
</dbReference>
<sequence length="1037" mass="116033">MEEADALEALGNVLERLTENPYDISLHAEHIRIANATGLDEQAESALDMFTAFWAAGDEIWLPLIDRKLKSANLESEEGLNAVLGLFERAEQDYLSIPLLQRHLEFLIERHEHYSTAEQKPEDLGELFSTEWTRAAISAVVSQGAGHLSRSHQLFDLQRDWVFEQLQNAPDTEKAPLIEHVESMLLGRLQQPHSNHDETFQAYSTFTTNYKPADQYESLLVKASKMKAQAVKTYQRHEPLEHSLTLASYSLEAYAYYLTSERRKKPDLFVLKTLYERAIAEAAKRRFAGEAGAEEALRSFWIGYLDFLRIQDVDDEISMATYNRALRSVPASGEVWARYMRFLERLDSDEVDSEIAGRFSDDVLSAYEKAMSVGPLVTDAEQLVPVVLTRAGFEKRRLQSGDASENGFAAILDILTHGINRVRKASPTGDPRLRLEKFFSAICLDLADQAEHALIMWEDTTKHYKTSYLAWTSYTDVLIKQRMLDDARKVFRDVAMKNLDWPEAIWDAWVTFEQLYGSVEAIEDALDRVERANAQTHARRLKEAERAGRNAMQLAAEQQAASVPVTEAAPPTQAQAPEEPGAAPMDVDAVQRGEARTKRKAEEEIVPDESKKAKLGMYESEGDRENCTVFVADLPSDAQEADLAALFKDCGDIREIKITQLSNARVATVEFHERESVPAALTKDKKRVHDEEVAVHLAWKSTLYVTNFPEKADDAFIRELFGKYGTIFDVRWPSKKFKATRRFCYVQYTSPAAAEAALELHGHELEPGMPLSVLISNPERKQERTDSGANDREVYVAGLSRFATKEDLENLFKTYGAVKDVRMALDNNGRPKGFAFVEFEREEDARAALSANNHELKRRRIAVTLADTHVRSKNRCFLTPHHSDPKAEVRNRSVRIRKLPPGTQEGLLHQALEKIAAVKRVEVFSDKNEADVELESAAEAGKLLLHADPIVFEGSTLEVLPESTGGARTSRPATPPAGGMFVPRTAVSRPRAGLGSKKRVTTIAASSSTAAVPGQASGPQAQAKGQDDFRKMLSGGK</sequence>
<evidence type="ECO:0000256" key="7">
    <source>
        <dbReference type="ARBA" id="ARBA00093374"/>
    </source>
</evidence>
<reference evidence="12 13" key="1">
    <citation type="submission" date="2016-07" db="EMBL/GenBank/DDBJ databases">
        <title>Draft genome of the white-rot fungus Obba rivulosa 3A-2.</title>
        <authorList>
            <consortium name="DOE Joint Genome Institute"/>
            <person name="Miettinen O."/>
            <person name="Riley R."/>
            <person name="Acob R."/>
            <person name="Barry K."/>
            <person name="Cullen D."/>
            <person name="De Vries R."/>
            <person name="Hainaut M."/>
            <person name="Hatakka A."/>
            <person name="Henrissat B."/>
            <person name="Hilden K."/>
            <person name="Kuo R."/>
            <person name="Labutti K."/>
            <person name="Lipzen A."/>
            <person name="Makela M.R."/>
            <person name="Sandor L."/>
            <person name="Spatafora J.W."/>
            <person name="Grigoriev I.V."/>
            <person name="Hibbett D.S."/>
        </authorList>
    </citation>
    <scope>NUCLEOTIDE SEQUENCE [LARGE SCALE GENOMIC DNA]</scope>
    <source>
        <strain evidence="12 13">3A-2</strain>
    </source>
</reference>
<feature type="domain" description="RRM" evidence="11">
    <location>
        <begin position="792"/>
        <end position="868"/>
    </location>
</feature>
<feature type="region of interest" description="Disordered" evidence="10">
    <location>
        <begin position="1005"/>
        <end position="1037"/>
    </location>
</feature>
<evidence type="ECO:0000313" key="13">
    <source>
        <dbReference type="Proteomes" id="UP000250043"/>
    </source>
</evidence>
<evidence type="ECO:0000256" key="8">
    <source>
        <dbReference type="ARBA" id="ARBA00093627"/>
    </source>
</evidence>
<dbReference type="Gene3D" id="1.25.40.10">
    <property type="entry name" value="Tetratricopeptide repeat domain"/>
    <property type="match status" value="2"/>
</dbReference>
<dbReference type="InterPro" id="IPR012677">
    <property type="entry name" value="Nucleotide-bd_a/b_plait_sf"/>
</dbReference>
<evidence type="ECO:0000259" key="11">
    <source>
        <dbReference type="PROSITE" id="PS50102"/>
    </source>
</evidence>
<comment type="subcellular location">
    <subcellularLocation>
        <location evidence="1">Nucleus</location>
    </subcellularLocation>
</comment>
<evidence type="ECO:0000256" key="3">
    <source>
        <dbReference type="ARBA" id="ARBA00022737"/>
    </source>
</evidence>
<dbReference type="FunFam" id="3.30.70.330:FF:000365">
    <property type="entry name" value="U4/U6 snRNA-associated-splicing factor PRP24"/>
    <property type="match status" value="1"/>
</dbReference>
<proteinExistence type="predicted"/>
<keyword evidence="6" id="KW-0539">Nucleus</keyword>
<keyword evidence="4 9" id="KW-0694">RNA-binding</keyword>
<dbReference type="AlphaFoldDB" id="A0A8E2B510"/>
<keyword evidence="5" id="KW-0508">mRNA splicing</keyword>
<dbReference type="GO" id="GO:0005688">
    <property type="term" value="C:U6 snRNP"/>
    <property type="evidence" value="ECO:0007669"/>
    <property type="project" value="UniProtKB-ARBA"/>
</dbReference>
<dbReference type="SMART" id="SM00360">
    <property type="entry name" value="RRM"/>
    <property type="match status" value="4"/>
</dbReference>
<feature type="compositionally biased region" description="Low complexity" evidence="10">
    <location>
        <begin position="563"/>
        <end position="584"/>
    </location>
</feature>
<keyword evidence="2" id="KW-0507">mRNA processing</keyword>
<name>A0A8E2B510_9APHY</name>
<dbReference type="GO" id="GO:0008380">
    <property type="term" value="P:RNA splicing"/>
    <property type="evidence" value="ECO:0007669"/>
    <property type="project" value="UniProtKB-KW"/>
</dbReference>
<keyword evidence="3" id="KW-0677">Repeat</keyword>
<dbReference type="InterPro" id="IPR034397">
    <property type="entry name" value="Prp24_RRM1"/>
</dbReference>
<dbReference type="PANTHER" id="PTHR32343:SF22">
    <property type="entry name" value="LD29830P"/>
    <property type="match status" value="1"/>
</dbReference>
<dbReference type="OrthoDB" id="360390at2759"/>
<organism evidence="12 13">
    <name type="scientific">Obba rivulosa</name>
    <dbReference type="NCBI Taxonomy" id="1052685"/>
    <lineage>
        <taxon>Eukaryota</taxon>
        <taxon>Fungi</taxon>
        <taxon>Dikarya</taxon>
        <taxon>Basidiomycota</taxon>
        <taxon>Agaricomycotina</taxon>
        <taxon>Agaricomycetes</taxon>
        <taxon>Polyporales</taxon>
        <taxon>Gelatoporiaceae</taxon>
        <taxon>Obba</taxon>
    </lineage>
</organism>
<dbReference type="Gene3D" id="3.30.70.330">
    <property type="match status" value="4"/>
</dbReference>
<dbReference type="SUPFAM" id="SSF48452">
    <property type="entry name" value="TPR-like"/>
    <property type="match status" value="1"/>
</dbReference>
<dbReference type="PROSITE" id="PS50102">
    <property type="entry name" value="RRM"/>
    <property type="match status" value="3"/>
</dbReference>
<dbReference type="GO" id="GO:0003723">
    <property type="term" value="F:RNA binding"/>
    <property type="evidence" value="ECO:0007669"/>
    <property type="project" value="UniProtKB-UniRule"/>
</dbReference>
<dbReference type="Pfam" id="PF00076">
    <property type="entry name" value="RRM_1"/>
    <property type="match status" value="3"/>
</dbReference>
<evidence type="ECO:0000256" key="6">
    <source>
        <dbReference type="ARBA" id="ARBA00023242"/>
    </source>
</evidence>
<feature type="domain" description="RRM" evidence="11">
    <location>
        <begin position="701"/>
        <end position="778"/>
    </location>
</feature>
<accession>A0A8E2B510</accession>
<protein>
    <recommendedName>
        <fullName evidence="8">U4/U6 snRNA-associated-splicing factor PRP24</fullName>
    </recommendedName>
</protein>
<keyword evidence="13" id="KW-1185">Reference proteome</keyword>
<dbReference type="EMBL" id="KV722377">
    <property type="protein sequence ID" value="OCH91935.1"/>
    <property type="molecule type" value="Genomic_DNA"/>
</dbReference>
<dbReference type="InterPro" id="IPR035979">
    <property type="entry name" value="RBD_domain_sf"/>
</dbReference>
<dbReference type="GO" id="GO:0006397">
    <property type="term" value="P:mRNA processing"/>
    <property type="evidence" value="ECO:0007669"/>
    <property type="project" value="UniProtKB-KW"/>
</dbReference>
<evidence type="ECO:0000256" key="9">
    <source>
        <dbReference type="PROSITE-ProRule" id="PRU00176"/>
    </source>
</evidence>
<evidence type="ECO:0000256" key="1">
    <source>
        <dbReference type="ARBA" id="ARBA00004123"/>
    </source>
</evidence>
<dbReference type="Proteomes" id="UP000250043">
    <property type="component" value="Unassembled WGS sequence"/>
</dbReference>
<evidence type="ECO:0000256" key="5">
    <source>
        <dbReference type="ARBA" id="ARBA00023187"/>
    </source>
</evidence>
<evidence type="ECO:0000313" key="12">
    <source>
        <dbReference type="EMBL" id="OCH91935.1"/>
    </source>
</evidence>
<gene>
    <name evidence="12" type="ORF">OBBRIDRAFT_870808</name>
</gene>
<dbReference type="PANTHER" id="PTHR32343">
    <property type="entry name" value="SERINE/ARGININE-RICH SPLICING FACTOR"/>
    <property type="match status" value="1"/>
</dbReference>